<proteinExistence type="predicted"/>
<organism evidence="2 3">
    <name type="scientific">Exocentrus adspersus</name>
    <dbReference type="NCBI Taxonomy" id="1586481"/>
    <lineage>
        <taxon>Eukaryota</taxon>
        <taxon>Metazoa</taxon>
        <taxon>Ecdysozoa</taxon>
        <taxon>Arthropoda</taxon>
        <taxon>Hexapoda</taxon>
        <taxon>Insecta</taxon>
        <taxon>Pterygota</taxon>
        <taxon>Neoptera</taxon>
        <taxon>Endopterygota</taxon>
        <taxon>Coleoptera</taxon>
        <taxon>Polyphaga</taxon>
        <taxon>Cucujiformia</taxon>
        <taxon>Chrysomeloidea</taxon>
        <taxon>Cerambycidae</taxon>
        <taxon>Lamiinae</taxon>
        <taxon>Acanthocinini</taxon>
        <taxon>Exocentrus</taxon>
    </lineage>
</organism>
<feature type="non-terminal residue" evidence="2">
    <location>
        <position position="1"/>
    </location>
</feature>
<dbReference type="EMBL" id="JANEYG010000093">
    <property type="protein sequence ID" value="KAJ8913463.1"/>
    <property type="molecule type" value="Genomic_DNA"/>
</dbReference>
<evidence type="ECO:0000313" key="3">
    <source>
        <dbReference type="Proteomes" id="UP001159042"/>
    </source>
</evidence>
<accession>A0AAV8VGX2</accession>
<gene>
    <name evidence="2" type="ORF">NQ315_013843</name>
</gene>
<protein>
    <submittedName>
        <fullName evidence="2">Uncharacterized protein</fullName>
    </submittedName>
</protein>
<name>A0AAV8VGX2_9CUCU</name>
<sequence length="232" mass="26721">LYLGTITSVGIPRMGSAFTSKFRKLRNVSGMPGSHICNSSRKMWFCVTCVTIGTASCINTEVKMCNFDIVALQETKQAGELVMEVGEYIFINSGGTDRMLDADADHFMVGAQIVQLLPEARNQATEKTRNNRIARLRTNEEKRTLEAISNNTGENKTIEESWGEIKAKLEVTAKKCMKEKKKEKKEWFDEERKRELQSRRKPRSKLRLKMLQEGTERKNKFEEQRRNTKMML</sequence>
<dbReference type="AlphaFoldDB" id="A0AAV8VGX2"/>
<reference evidence="2 3" key="1">
    <citation type="journal article" date="2023" name="Insect Mol. Biol.">
        <title>Genome sequencing provides insights into the evolution of gene families encoding plant cell wall-degrading enzymes in longhorned beetles.</title>
        <authorList>
            <person name="Shin N.R."/>
            <person name="Okamura Y."/>
            <person name="Kirsch R."/>
            <person name="Pauchet Y."/>
        </authorList>
    </citation>
    <scope>NUCLEOTIDE SEQUENCE [LARGE SCALE GENOMIC DNA]</scope>
    <source>
        <strain evidence="2">EAD_L_NR</strain>
    </source>
</reference>
<keyword evidence="3" id="KW-1185">Reference proteome</keyword>
<feature type="compositionally biased region" description="Basic residues" evidence="1">
    <location>
        <begin position="199"/>
        <end position="208"/>
    </location>
</feature>
<feature type="compositionally biased region" description="Basic and acidic residues" evidence="1">
    <location>
        <begin position="184"/>
        <end position="198"/>
    </location>
</feature>
<dbReference type="Proteomes" id="UP001159042">
    <property type="component" value="Unassembled WGS sequence"/>
</dbReference>
<comment type="caution">
    <text evidence="2">The sequence shown here is derived from an EMBL/GenBank/DDBJ whole genome shotgun (WGS) entry which is preliminary data.</text>
</comment>
<evidence type="ECO:0000256" key="1">
    <source>
        <dbReference type="SAM" id="MobiDB-lite"/>
    </source>
</evidence>
<feature type="compositionally biased region" description="Basic and acidic residues" evidence="1">
    <location>
        <begin position="214"/>
        <end position="226"/>
    </location>
</feature>
<evidence type="ECO:0000313" key="2">
    <source>
        <dbReference type="EMBL" id="KAJ8913463.1"/>
    </source>
</evidence>
<feature type="region of interest" description="Disordered" evidence="1">
    <location>
        <begin position="179"/>
        <end position="232"/>
    </location>
</feature>